<feature type="region of interest" description="Disordered" evidence="1">
    <location>
        <begin position="342"/>
        <end position="385"/>
    </location>
</feature>
<dbReference type="Pfam" id="PF07508">
    <property type="entry name" value="Recombinase"/>
    <property type="match status" value="1"/>
</dbReference>
<reference evidence="3 4" key="1">
    <citation type="journal article" date="2014" name="Antonie Van Leeuwenhoek">
        <title>Roseivivax atlanticus sp. nov., isolated from surface seawater of the Atlantic Ocean.</title>
        <authorList>
            <person name="Li G."/>
            <person name="Lai Q."/>
            <person name="Liu X."/>
            <person name="Sun F."/>
            <person name="Shao Z."/>
        </authorList>
    </citation>
    <scope>NUCLEOTIDE SEQUENCE [LARGE SCALE GENOMIC DNA]</scope>
    <source>
        <strain evidence="3 4">22II-s10s</strain>
    </source>
</reference>
<feature type="region of interest" description="Disordered" evidence="1">
    <location>
        <begin position="400"/>
        <end position="529"/>
    </location>
</feature>
<dbReference type="Pfam" id="PF00239">
    <property type="entry name" value="Resolvase"/>
    <property type="match status" value="1"/>
</dbReference>
<organism evidence="3 4">
    <name type="scientific">Roseivivax marinus</name>
    <dbReference type="NCBI Taxonomy" id="1379903"/>
    <lineage>
        <taxon>Bacteria</taxon>
        <taxon>Pseudomonadati</taxon>
        <taxon>Pseudomonadota</taxon>
        <taxon>Alphaproteobacteria</taxon>
        <taxon>Rhodobacterales</taxon>
        <taxon>Roseobacteraceae</taxon>
        <taxon>Roseivivax</taxon>
    </lineage>
</organism>
<protein>
    <submittedName>
        <fullName evidence="3">Site-specific recombinase</fullName>
    </submittedName>
</protein>
<dbReference type="GO" id="GO:0003677">
    <property type="term" value="F:DNA binding"/>
    <property type="evidence" value="ECO:0007669"/>
    <property type="project" value="InterPro"/>
</dbReference>
<dbReference type="AlphaFoldDB" id="W4HD10"/>
<name>W4HD10_9RHOB</name>
<evidence type="ECO:0000313" key="3">
    <source>
        <dbReference type="EMBL" id="ETW10682.1"/>
    </source>
</evidence>
<sequence>MWPAPSRRSTKHDRAQSQGPPRCGRAQDREGDRQTEGGALRTLLERRAERDVLRGPARLGRETAERLGFEIIAEGDIAALIVEGVERIGRRAADISTLAEWFESRNVELYAANGGKIAWNILPFMGAIAEHTSREIADKTRRGQIGTTRRGRVAAGLAYGYRIVPCEKGLNREVDPEAAEVVQRIFRDYAGGMSPRKIAATLNVDGVPSPSGGKWNDSTIRGNAKKRDGMLRNEAYVGGIVYGRNRFSYDPDTGNRISRPASEEYHIVFGEAPELAIVDDDLWNAVQDRLERTHATYAGKTAPLNDSHRARYLLNGIVKCGCCGGGKSRLHDCQQGALRLLSPQDQRGAGMRQQPHDHPRQTRGACSRPTAERSHDGGVRGAIRPRGRAYHGCPCGHEHPFAGGAREQTGQSGGRGRAPARSPRDGRHVRRYPRAPGEPRERAGGTTCGAGREQPRETDRPALPGRARHHLPRASGPPGGPADRQRPDGSGERAAARSSGRGVSVGRPGRAGRNADRDPGRFVPDLPTC</sequence>
<dbReference type="InterPro" id="IPR038109">
    <property type="entry name" value="DNA_bind_recomb_sf"/>
</dbReference>
<dbReference type="Gene3D" id="3.40.50.1390">
    <property type="entry name" value="Resolvase, N-terminal catalytic domain"/>
    <property type="match status" value="1"/>
</dbReference>
<evidence type="ECO:0000256" key="1">
    <source>
        <dbReference type="SAM" id="MobiDB-lite"/>
    </source>
</evidence>
<dbReference type="PROSITE" id="PS51737">
    <property type="entry name" value="RECOMBINASE_DNA_BIND"/>
    <property type="match status" value="1"/>
</dbReference>
<dbReference type="GO" id="GO:0000150">
    <property type="term" value="F:DNA strand exchange activity"/>
    <property type="evidence" value="ECO:0007669"/>
    <property type="project" value="InterPro"/>
</dbReference>
<dbReference type="InterPro" id="IPR011109">
    <property type="entry name" value="DNA_bind_recombinase_dom"/>
</dbReference>
<evidence type="ECO:0000313" key="4">
    <source>
        <dbReference type="Proteomes" id="UP000019063"/>
    </source>
</evidence>
<feature type="compositionally biased region" description="Basic and acidic residues" evidence="1">
    <location>
        <begin position="25"/>
        <end position="35"/>
    </location>
</feature>
<accession>W4HD10</accession>
<dbReference type="Proteomes" id="UP000019063">
    <property type="component" value="Unassembled WGS sequence"/>
</dbReference>
<dbReference type="PANTHER" id="PTHR30461:SF23">
    <property type="entry name" value="DNA RECOMBINASE-RELATED"/>
    <property type="match status" value="1"/>
</dbReference>
<comment type="caution">
    <text evidence="3">The sequence shown here is derived from an EMBL/GenBank/DDBJ whole genome shotgun (WGS) entry which is preliminary data.</text>
</comment>
<dbReference type="InterPro" id="IPR050639">
    <property type="entry name" value="SSR_resolvase"/>
</dbReference>
<dbReference type="SUPFAM" id="SSF53041">
    <property type="entry name" value="Resolvase-like"/>
    <property type="match status" value="1"/>
</dbReference>
<feature type="region of interest" description="Disordered" evidence="1">
    <location>
        <begin position="1"/>
        <end position="36"/>
    </location>
</feature>
<proteinExistence type="predicted"/>
<dbReference type="EMBL" id="AQQW01000029">
    <property type="protein sequence ID" value="ETW10682.1"/>
    <property type="molecule type" value="Genomic_DNA"/>
</dbReference>
<dbReference type="eggNOG" id="COG1961">
    <property type="taxonomic scope" value="Bacteria"/>
</dbReference>
<feature type="compositionally biased region" description="Basic and acidic residues" evidence="1">
    <location>
        <begin position="483"/>
        <end position="495"/>
    </location>
</feature>
<dbReference type="InterPro" id="IPR036162">
    <property type="entry name" value="Resolvase-like_N_sf"/>
</dbReference>
<dbReference type="RefSeq" id="WP_240477032.1">
    <property type="nucleotide sequence ID" value="NZ_AQQW01000029.1"/>
</dbReference>
<gene>
    <name evidence="3" type="ORF">ATO8_20964</name>
</gene>
<feature type="compositionally biased region" description="Low complexity" evidence="1">
    <location>
        <begin position="496"/>
        <end position="512"/>
    </location>
</feature>
<dbReference type="Gene3D" id="3.90.1750.20">
    <property type="entry name" value="Putative Large Serine Recombinase, Chain B, Domain 2"/>
    <property type="match status" value="1"/>
</dbReference>
<dbReference type="InterPro" id="IPR006119">
    <property type="entry name" value="Resolv_N"/>
</dbReference>
<evidence type="ECO:0000259" key="2">
    <source>
        <dbReference type="PROSITE" id="PS51737"/>
    </source>
</evidence>
<keyword evidence="4" id="KW-1185">Reference proteome</keyword>
<dbReference type="PANTHER" id="PTHR30461">
    <property type="entry name" value="DNA-INVERTASE FROM LAMBDOID PROPHAGE"/>
    <property type="match status" value="1"/>
</dbReference>
<feature type="domain" description="Recombinase" evidence="2">
    <location>
        <begin position="158"/>
        <end position="296"/>
    </location>
</feature>